<evidence type="ECO:0000313" key="4">
    <source>
        <dbReference type="EMBL" id="KAG0270646.1"/>
    </source>
</evidence>
<dbReference type="Proteomes" id="UP001194580">
    <property type="component" value="Unassembled WGS sequence"/>
</dbReference>
<dbReference type="GO" id="GO:0004059">
    <property type="term" value="F:aralkylamine N-acetyltransferase activity"/>
    <property type="evidence" value="ECO:0007669"/>
    <property type="project" value="TreeGrafter"/>
</dbReference>
<dbReference type="CDD" id="cd04301">
    <property type="entry name" value="NAT_SF"/>
    <property type="match status" value="1"/>
</dbReference>
<keyword evidence="1" id="KW-0808">Transferase</keyword>
<dbReference type="SUPFAM" id="SSF55729">
    <property type="entry name" value="Acyl-CoA N-acyltransferases (Nat)"/>
    <property type="match status" value="1"/>
</dbReference>
<sequence length="187" mass="20870">MTTDRKAEDLPLEFRLVSADQVPLAYAIEIEEYPESEAASLKNLIFRQDAAPELFLGCYLRKEDDTSLLVGYIVSTLVSGDHLTHATMSSHDPSGDVVCIHSVCVASAFQRRGIATRMLKEYLQHLQRLSDKNKSNASSSAKYKRVLLIAHQHTTGLYRGVGFVMVGKSSVEHGPDPWFEMVYALDH</sequence>
<keyword evidence="2" id="KW-0012">Acyltransferase</keyword>
<dbReference type="PANTHER" id="PTHR10908">
    <property type="entry name" value="SEROTONIN N-ACETYLTRANSFERASE"/>
    <property type="match status" value="1"/>
</dbReference>
<dbReference type="AlphaFoldDB" id="A0AAD4D6P3"/>
<reference evidence="4" key="1">
    <citation type="journal article" date="2020" name="Fungal Divers.">
        <title>Resolving the Mortierellaceae phylogeny through synthesis of multi-gene phylogenetics and phylogenomics.</title>
        <authorList>
            <person name="Vandepol N."/>
            <person name="Liber J."/>
            <person name="Desiro A."/>
            <person name="Na H."/>
            <person name="Kennedy M."/>
            <person name="Barry K."/>
            <person name="Grigoriev I.V."/>
            <person name="Miller A.N."/>
            <person name="O'Donnell K."/>
            <person name="Stajich J.E."/>
            <person name="Bonito G."/>
        </authorList>
    </citation>
    <scope>NUCLEOTIDE SEQUENCE</scope>
    <source>
        <strain evidence="4">NRRL 28262</strain>
    </source>
</reference>
<dbReference type="InterPro" id="IPR051635">
    <property type="entry name" value="SNAT-like"/>
</dbReference>
<evidence type="ECO:0000313" key="5">
    <source>
        <dbReference type="Proteomes" id="UP001194580"/>
    </source>
</evidence>
<evidence type="ECO:0000259" key="3">
    <source>
        <dbReference type="PROSITE" id="PS51186"/>
    </source>
</evidence>
<dbReference type="InterPro" id="IPR016181">
    <property type="entry name" value="Acyl_CoA_acyltransferase"/>
</dbReference>
<dbReference type="GO" id="GO:0005737">
    <property type="term" value="C:cytoplasm"/>
    <property type="evidence" value="ECO:0007669"/>
    <property type="project" value="TreeGrafter"/>
</dbReference>
<dbReference type="InterPro" id="IPR000182">
    <property type="entry name" value="GNAT_dom"/>
</dbReference>
<evidence type="ECO:0000256" key="2">
    <source>
        <dbReference type="ARBA" id="ARBA00023315"/>
    </source>
</evidence>
<feature type="domain" description="N-acetyltransferase" evidence="3">
    <location>
        <begin position="12"/>
        <end position="186"/>
    </location>
</feature>
<name>A0AAD4D6P3_9FUNG</name>
<evidence type="ECO:0000256" key="1">
    <source>
        <dbReference type="ARBA" id="ARBA00022679"/>
    </source>
</evidence>
<dbReference type="Pfam" id="PF00583">
    <property type="entry name" value="Acetyltransf_1"/>
    <property type="match status" value="1"/>
</dbReference>
<organism evidence="4 5">
    <name type="scientific">Linnemannia exigua</name>
    <dbReference type="NCBI Taxonomy" id="604196"/>
    <lineage>
        <taxon>Eukaryota</taxon>
        <taxon>Fungi</taxon>
        <taxon>Fungi incertae sedis</taxon>
        <taxon>Mucoromycota</taxon>
        <taxon>Mortierellomycotina</taxon>
        <taxon>Mortierellomycetes</taxon>
        <taxon>Mortierellales</taxon>
        <taxon>Mortierellaceae</taxon>
        <taxon>Linnemannia</taxon>
    </lineage>
</organism>
<dbReference type="EMBL" id="JAAAIL010001330">
    <property type="protein sequence ID" value="KAG0270646.1"/>
    <property type="molecule type" value="Genomic_DNA"/>
</dbReference>
<dbReference type="PROSITE" id="PS51186">
    <property type="entry name" value="GNAT"/>
    <property type="match status" value="1"/>
</dbReference>
<protein>
    <recommendedName>
        <fullName evidence="3">N-acetyltransferase domain-containing protein</fullName>
    </recommendedName>
</protein>
<gene>
    <name evidence="4" type="ORF">BGZ95_001621</name>
</gene>
<dbReference type="Gene3D" id="3.40.630.30">
    <property type="match status" value="1"/>
</dbReference>
<keyword evidence="5" id="KW-1185">Reference proteome</keyword>
<dbReference type="PANTHER" id="PTHR10908:SF0">
    <property type="entry name" value="SEROTONIN N-ACETYLTRANSFERASE"/>
    <property type="match status" value="1"/>
</dbReference>
<accession>A0AAD4D6P3</accession>
<comment type="caution">
    <text evidence="4">The sequence shown here is derived from an EMBL/GenBank/DDBJ whole genome shotgun (WGS) entry which is preliminary data.</text>
</comment>
<proteinExistence type="predicted"/>